<dbReference type="EMBL" id="UOGJ01000092">
    <property type="protein sequence ID" value="VAX36332.1"/>
    <property type="molecule type" value="Genomic_DNA"/>
</dbReference>
<organism evidence="1">
    <name type="scientific">hydrothermal vent metagenome</name>
    <dbReference type="NCBI Taxonomy" id="652676"/>
    <lineage>
        <taxon>unclassified sequences</taxon>
        <taxon>metagenomes</taxon>
        <taxon>ecological metagenomes</taxon>
    </lineage>
</organism>
<dbReference type="AlphaFoldDB" id="A0A3B1D6L0"/>
<feature type="non-terminal residue" evidence="1">
    <location>
        <position position="21"/>
    </location>
</feature>
<evidence type="ECO:0000313" key="1">
    <source>
        <dbReference type="EMBL" id="VAX36332.1"/>
    </source>
</evidence>
<name>A0A3B1D6L0_9ZZZZ</name>
<protein>
    <submittedName>
        <fullName evidence="1">Uncharacterized protein</fullName>
    </submittedName>
</protein>
<sequence>MYRGKDREEIYLFKELQPFGG</sequence>
<reference evidence="1" key="1">
    <citation type="submission" date="2018-06" db="EMBL/GenBank/DDBJ databases">
        <authorList>
            <person name="Zhirakovskaya E."/>
        </authorList>
    </citation>
    <scope>NUCLEOTIDE SEQUENCE</scope>
</reference>
<accession>A0A3B1D6L0</accession>
<gene>
    <name evidence="1" type="ORF">MNBD_UNCLBAC01-1668</name>
</gene>
<proteinExistence type="predicted"/>